<dbReference type="Gene3D" id="2.60.40.10">
    <property type="entry name" value="Immunoglobulins"/>
    <property type="match status" value="1"/>
</dbReference>
<reference evidence="1 2" key="1">
    <citation type="submission" date="2023-03" db="EMBL/GenBank/DDBJ databases">
        <title>Genome insight into feeding habits of ladybird beetles.</title>
        <authorList>
            <person name="Li H.-S."/>
            <person name="Huang Y.-H."/>
            <person name="Pang H."/>
        </authorList>
    </citation>
    <scope>NUCLEOTIDE SEQUENCE [LARGE SCALE GENOMIC DNA]</scope>
    <source>
        <strain evidence="1">SYSU_2023b</strain>
        <tissue evidence="1">Whole body</tissue>
    </source>
</reference>
<protein>
    <recommendedName>
        <fullName evidence="3">Ig-like domain-containing protein</fullName>
    </recommendedName>
</protein>
<dbReference type="Proteomes" id="UP001431783">
    <property type="component" value="Unassembled WGS sequence"/>
</dbReference>
<name>A0AAW1UKT7_9CUCU</name>
<accession>A0AAW1UKT7</accession>
<gene>
    <name evidence="1" type="ORF">WA026_018039</name>
</gene>
<dbReference type="InterPro" id="IPR013783">
    <property type="entry name" value="Ig-like_fold"/>
</dbReference>
<dbReference type="SUPFAM" id="SSF48726">
    <property type="entry name" value="Immunoglobulin"/>
    <property type="match status" value="1"/>
</dbReference>
<dbReference type="InterPro" id="IPR036179">
    <property type="entry name" value="Ig-like_dom_sf"/>
</dbReference>
<keyword evidence="2" id="KW-1185">Reference proteome</keyword>
<evidence type="ECO:0008006" key="3">
    <source>
        <dbReference type="Google" id="ProtNLM"/>
    </source>
</evidence>
<dbReference type="AlphaFoldDB" id="A0AAW1UKT7"/>
<organism evidence="1 2">
    <name type="scientific">Henosepilachna vigintioctopunctata</name>
    <dbReference type="NCBI Taxonomy" id="420089"/>
    <lineage>
        <taxon>Eukaryota</taxon>
        <taxon>Metazoa</taxon>
        <taxon>Ecdysozoa</taxon>
        <taxon>Arthropoda</taxon>
        <taxon>Hexapoda</taxon>
        <taxon>Insecta</taxon>
        <taxon>Pterygota</taxon>
        <taxon>Neoptera</taxon>
        <taxon>Endopterygota</taxon>
        <taxon>Coleoptera</taxon>
        <taxon>Polyphaga</taxon>
        <taxon>Cucujiformia</taxon>
        <taxon>Coccinelloidea</taxon>
        <taxon>Coccinellidae</taxon>
        <taxon>Epilachninae</taxon>
        <taxon>Epilachnini</taxon>
        <taxon>Henosepilachna</taxon>
    </lineage>
</organism>
<evidence type="ECO:0000313" key="1">
    <source>
        <dbReference type="EMBL" id="KAK9881848.1"/>
    </source>
</evidence>
<dbReference type="EMBL" id="JARQZJ010000071">
    <property type="protein sequence ID" value="KAK9881848.1"/>
    <property type="molecule type" value="Genomic_DNA"/>
</dbReference>
<comment type="caution">
    <text evidence="1">The sequence shown here is derived from an EMBL/GenBank/DDBJ whole genome shotgun (WGS) entry which is preliminary data.</text>
</comment>
<evidence type="ECO:0000313" key="2">
    <source>
        <dbReference type="Proteomes" id="UP001431783"/>
    </source>
</evidence>
<sequence length="78" mass="8828">IPKFTGPILNITVPVGREAQLECGVDNLSTFKVAWLRVDTQTILTIHSHVITKNHRIAVTHAEAQALVLTYQRRTRIR</sequence>
<feature type="non-terminal residue" evidence="1">
    <location>
        <position position="1"/>
    </location>
</feature>
<proteinExistence type="predicted"/>